<gene>
    <name evidence="2" type="ORF">SAMN04488067_106129</name>
</gene>
<dbReference type="Proteomes" id="UP000324020">
    <property type="component" value="Unassembled WGS sequence"/>
</dbReference>
<evidence type="ECO:0000256" key="1">
    <source>
        <dbReference type="SAM" id="MobiDB-lite"/>
    </source>
</evidence>
<name>A0A1G7MM42_9EURY</name>
<accession>A0A1G7MM42</accession>
<dbReference type="OrthoDB" id="302327at2157"/>
<feature type="region of interest" description="Disordered" evidence="1">
    <location>
        <begin position="50"/>
        <end position="69"/>
    </location>
</feature>
<dbReference type="RefSeq" id="WP_149798681.1">
    <property type="nucleotide sequence ID" value="NZ_FNBO01000006.1"/>
</dbReference>
<protein>
    <recommendedName>
        <fullName evidence="4">Diguanylate Cyclase and Two-component system sensory domain-containing protein</fullName>
    </recommendedName>
</protein>
<reference evidence="2 3" key="1">
    <citation type="submission" date="2016-10" db="EMBL/GenBank/DDBJ databases">
        <authorList>
            <person name="Varghese N."/>
            <person name="Submissions S."/>
        </authorList>
    </citation>
    <scope>NUCLEOTIDE SEQUENCE [LARGE SCALE GENOMIC DNA]</scope>
    <source>
        <strain evidence="2 3">CGMCC 1.3527</strain>
    </source>
</reference>
<dbReference type="EMBL" id="FNBO01000006">
    <property type="protein sequence ID" value="SDF62696.1"/>
    <property type="molecule type" value="Genomic_DNA"/>
</dbReference>
<keyword evidence="3" id="KW-1185">Reference proteome</keyword>
<sequence length="363" mass="39101">MTLEQFLNRFGGPERSVVVINRTDPDPVLNMLVDTFGDDAVRVVEGRVTDGRSDGRMTDGAGDGRVIDGAGDGRVIDGAGDSGVIDGAGDSGVIDGAGRTEPDRAAGLTARELAATSAVDGDGNVGPSLDVEVLRRHEDVPFDGGDPDDIENLVLLMEGDEVVAGSTLDELGDAVLFVNSDLYVTGSRSLGDIDLPSVISGLDDATFTLRGYPESNRQKLLLITISRFIERAAWTAGDGTLRSSFQRLSRIDDEIGTREVYERISRTGIDTHLYGVPDELPTDLDAVIHAGSDPDFTDSWFVVYRPPEGPHPAETDPNSDLVRGIEGGVGLLAVETEPRVWRGLWTFDSDRLSRVNRYIERKM</sequence>
<evidence type="ECO:0008006" key="4">
    <source>
        <dbReference type="Google" id="ProtNLM"/>
    </source>
</evidence>
<evidence type="ECO:0000313" key="3">
    <source>
        <dbReference type="Proteomes" id="UP000324020"/>
    </source>
</evidence>
<dbReference type="AlphaFoldDB" id="A0A1G7MM42"/>
<organism evidence="2 3">
    <name type="scientific">Halorubrum xinjiangense</name>
    <dbReference type="NCBI Taxonomy" id="261291"/>
    <lineage>
        <taxon>Archaea</taxon>
        <taxon>Methanobacteriati</taxon>
        <taxon>Methanobacteriota</taxon>
        <taxon>Stenosarchaea group</taxon>
        <taxon>Halobacteria</taxon>
        <taxon>Halobacteriales</taxon>
        <taxon>Haloferacaceae</taxon>
        <taxon>Halorubrum</taxon>
    </lineage>
</organism>
<proteinExistence type="predicted"/>
<evidence type="ECO:0000313" key="2">
    <source>
        <dbReference type="EMBL" id="SDF62696.1"/>
    </source>
</evidence>